<dbReference type="InterPro" id="IPR023538">
    <property type="entry name" value="RNP1"/>
</dbReference>
<evidence type="ECO:0000313" key="8">
    <source>
        <dbReference type="EMBL" id="OII77904.1"/>
    </source>
</evidence>
<evidence type="ECO:0000256" key="2">
    <source>
        <dbReference type="ARBA" id="ARBA00006181"/>
    </source>
</evidence>
<dbReference type="GO" id="GO:0030677">
    <property type="term" value="C:ribonuclease P complex"/>
    <property type="evidence" value="ECO:0007669"/>
    <property type="project" value="InterPro"/>
</dbReference>
<gene>
    <name evidence="8" type="ORF">cand_038190</name>
</gene>
<dbReference type="GO" id="GO:0000172">
    <property type="term" value="C:ribonuclease MRP complex"/>
    <property type="evidence" value="ECO:0007669"/>
    <property type="project" value="InterPro"/>
</dbReference>
<keyword evidence="3" id="KW-0963">Cytoplasm</keyword>
<evidence type="ECO:0000256" key="3">
    <source>
        <dbReference type="ARBA" id="ARBA00022490"/>
    </source>
</evidence>
<evidence type="ECO:0000313" key="9">
    <source>
        <dbReference type="Proteomes" id="UP000186804"/>
    </source>
</evidence>
<dbReference type="InterPro" id="IPR036980">
    <property type="entry name" value="RNase_P/MRP_Rpp29_sf"/>
</dbReference>
<dbReference type="InterPro" id="IPR016848">
    <property type="entry name" value="RNase_P/MRP_Rpp29-subunit"/>
</dbReference>
<dbReference type="Gene3D" id="2.30.30.210">
    <property type="entry name" value="Ribonuclease P/MRP, subunit p29"/>
    <property type="match status" value="1"/>
</dbReference>
<evidence type="ECO:0000256" key="1">
    <source>
        <dbReference type="ARBA" id="ARBA00004123"/>
    </source>
</evidence>
<dbReference type="AlphaFoldDB" id="A0A1J4MUN7"/>
<dbReference type="GO" id="GO:0033204">
    <property type="term" value="F:ribonuclease P RNA binding"/>
    <property type="evidence" value="ECO:0007669"/>
    <property type="project" value="InterPro"/>
</dbReference>
<keyword evidence="6" id="KW-0255">Endonuclease</keyword>
<dbReference type="EMBL" id="LRBS01000016">
    <property type="protein sequence ID" value="OII77904.1"/>
    <property type="molecule type" value="Genomic_DNA"/>
</dbReference>
<reference evidence="8 9" key="1">
    <citation type="submission" date="2016-10" db="EMBL/GenBank/DDBJ databases">
        <title>Reductive evolution of mitochondrial metabolism and differential evolution of invasion-related proteins in Cryptosporidium.</title>
        <authorList>
            <person name="Liu S."/>
            <person name="Roellig D.M."/>
            <person name="Guo Y."/>
            <person name="Li N."/>
            <person name="Frace M.A."/>
            <person name="Tang K."/>
            <person name="Zhang L."/>
            <person name="Feng Y."/>
            <person name="Xiao L."/>
        </authorList>
    </citation>
    <scope>NUCLEOTIDE SEQUENCE [LARGE SCALE GENOMIC DNA]</scope>
    <source>
        <strain evidence="8">30847</strain>
    </source>
</reference>
<dbReference type="InterPro" id="IPR002730">
    <property type="entry name" value="Rpp29/RNP1"/>
</dbReference>
<evidence type="ECO:0000256" key="6">
    <source>
        <dbReference type="ARBA" id="ARBA00022759"/>
    </source>
</evidence>
<dbReference type="GO" id="GO:0005634">
    <property type="term" value="C:nucleus"/>
    <property type="evidence" value="ECO:0007669"/>
    <property type="project" value="UniProtKB-SubCell"/>
</dbReference>
<comment type="caution">
    <text evidence="8">The sequence shown here is derived from an EMBL/GenBank/DDBJ whole genome shotgun (WGS) entry which is preliminary data.</text>
</comment>
<dbReference type="GO" id="GO:0006364">
    <property type="term" value="P:rRNA processing"/>
    <property type="evidence" value="ECO:0007669"/>
    <property type="project" value="TreeGrafter"/>
</dbReference>
<dbReference type="HAMAP" id="MF_00754">
    <property type="entry name" value="RNase_P_1"/>
    <property type="match status" value="1"/>
</dbReference>
<dbReference type="GeneID" id="92368003"/>
<comment type="similarity">
    <text evidence="2">Belongs to the eukaryotic/archaeal RNase P protein component 1 family.</text>
</comment>
<accession>A0A1J4MUN7</accession>
<dbReference type="PANTHER" id="PTHR13348">
    <property type="entry name" value="RIBONUCLEASE P SUBUNIT P29"/>
    <property type="match status" value="1"/>
</dbReference>
<dbReference type="SMART" id="SM00538">
    <property type="entry name" value="POP4"/>
    <property type="match status" value="1"/>
</dbReference>
<proteinExistence type="inferred from homology"/>
<protein>
    <submittedName>
        <fullName evidence="8">Ribonuclease P protein subunit</fullName>
    </submittedName>
</protein>
<dbReference type="InterPro" id="IPR023534">
    <property type="entry name" value="Rof/RNase_P-like"/>
</dbReference>
<keyword evidence="5" id="KW-0540">Nuclease</keyword>
<keyword evidence="9" id="KW-1185">Reference proteome</keyword>
<name>A0A1J4MUN7_9CRYT</name>
<evidence type="ECO:0000256" key="7">
    <source>
        <dbReference type="ARBA" id="ARBA00022801"/>
    </source>
</evidence>
<dbReference type="GO" id="GO:0001682">
    <property type="term" value="P:tRNA 5'-leader removal"/>
    <property type="evidence" value="ECO:0007669"/>
    <property type="project" value="InterPro"/>
</dbReference>
<dbReference type="OrthoDB" id="124041at2759"/>
<dbReference type="SUPFAM" id="SSF101744">
    <property type="entry name" value="Rof/RNase P subunit-like"/>
    <property type="match status" value="1"/>
</dbReference>
<dbReference type="Proteomes" id="UP000186804">
    <property type="component" value="Unassembled WGS sequence"/>
</dbReference>
<organism evidence="8 9">
    <name type="scientific">Cryptosporidium andersoni</name>
    <dbReference type="NCBI Taxonomy" id="117008"/>
    <lineage>
        <taxon>Eukaryota</taxon>
        <taxon>Sar</taxon>
        <taxon>Alveolata</taxon>
        <taxon>Apicomplexa</taxon>
        <taxon>Conoidasida</taxon>
        <taxon>Coccidia</taxon>
        <taxon>Eucoccidiorida</taxon>
        <taxon>Eimeriorina</taxon>
        <taxon>Cryptosporidiidae</taxon>
        <taxon>Cryptosporidium</taxon>
    </lineage>
</organism>
<dbReference type="RefSeq" id="XP_067069750.1">
    <property type="nucleotide sequence ID" value="XM_067214042.1"/>
</dbReference>
<dbReference type="PANTHER" id="PTHR13348:SF0">
    <property type="entry name" value="RIBONUCLEASE P PROTEIN SUBUNIT P29"/>
    <property type="match status" value="1"/>
</dbReference>
<keyword evidence="7" id="KW-0378">Hydrolase</keyword>
<dbReference type="Pfam" id="PF01868">
    <property type="entry name" value="RNase_P-MRP_p29"/>
    <property type="match status" value="1"/>
</dbReference>
<dbReference type="GO" id="GO:0004519">
    <property type="term" value="F:endonuclease activity"/>
    <property type="evidence" value="ECO:0007669"/>
    <property type="project" value="UniProtKB-KW"/>
</dbReference>
<evidence type="ECO:0000256" key="5">
    <source>
        <dbReference type="ARBA" id="ARBA00022722"/>
    </source>
</evidence>
<keyword evidence="4" id="KW-0819">tRNA processing</keyword>
<evidence type="ECO:0000256" key="4">
    <source>
        <dbReference type="ARBA" id="ARBA00022694"/>
    </source>
</evidence>
<sequence length="246" mass="28527">MAIDRSSHLLYNPLDNLEMCKKWLNITESLEKSLINTPIHNNIIKSINKFVNSNNISEDILNSNFNNNPKLSGIATKIIRLDKKKIEKPDCGASKKNKKAMKYSNLSDITNDIRINNLSYKHFIFLNELWKEYINNIISINSENITRLSQICHYITQCDFHGALLEIIRSNNKGYINLKGIIIKETQETFVIISKDNKVRTLIKSGCTFMIHLNNYKILIFGTQFCYHPAERIKHKFRHKASINAI</sequence>
<dbReference type="GO" id="GO:0016787">
    <property type="term" value="F:hydrolase activity"/>
    <property type="evidence" value="ECO:0007669"/>
    <property type="project" value="UniProtKB-KW"/>
</dbReference>
<dbReference type="VEuPathDB" id="CryptoDB:cand_038190"/>
<comment type="subcellular location">
    <subcellularLocation>
        <location evidence="1">Nucleus</location>
    </subcellularLocation>
</comment>